<dbReference type="PANTHER" id="PTHR30204:SF83">
    <property type="entry name" value="TRANSCRIPTIONAL REGULATOR, MERR FAMILY"/>
    <property type="match status" value="1"/>
</dbReference>
<dbReference type="Pfam" id="PF13411">
    <property type="entry name" value="MerR_1"/>
    <property type="match status" value="1"/>
</dbReference>
<accession>A0ABT9U476</accession>
<evidence type="ECO:0000259" key="2">
    <source>
        <dbReference type="PROSITE" id="PS50937"/>
    </source>
</evidence>
<dbReference type="EMBL" id="JAUSSU010000006">
    <property type="protein sequence ID" value="MDQ0113783.1"/>
    <property type="molecule type" value="Genomic_DNA"/>
</dbReference>
<sequence>MTKGFTMKQMLEICGITEDAVRYYEKIGLLPPVERKPNGHRLYSLADKETLLSIKCFKKIGMTLDEIKLFHKLQNADDTAMSKEVSLQLQNYQLKIKDQQQQLQQIWDLIETKLQSGHKVGIRTN</sequence>
<dbReference type="PANTHER" id="PTHR30204">
    <property type="entry name" value="REDOX-CYCLING DRUG-SENSING TRANSCRIPTIONAL ACTIVATOR SOXR"/>
    <property type="match status" value="1"/>
</dbReference>
<evidence type="ECO:0000313" key="4">
    <source>
        <dbReference type="Proteomes" id="UP001229346"/>
    </source>
</evidence>
<evidence type="ECO:0000313" key="3">
    <source>
        <dbReference type="EMBL" id="MDQ0113783.1"/>
    </source>
</evidence>
<protein>
    <submittedName>
        <fullName evidence="3">DNA-binding transcriptional MerR regulator</fullName>
    </submittedName>
</protein>
<gene>
    <name evidence="3" type="ORF">J2T15_003226</name>
</gene>
<organism evidence="3 4">
    <name type="scientific">Paenibacillus harenae</name>
    <dbReference type="NCBI Taxonomy" id="306543"/>
    <lineage>
        <taxon>Bacteria</taxon>
        <taxon>Bacillati</taxon>
        <taxon>Bacillota</taxon>
        <taxon>Bacilli</taxon>
        <taxon>Bacillales</taxon>
        <taxon>Paenibacillaceae</taxon>
        <taxon>Paenibacillus</taxon>
    </lineage>
</organism>
<evidence type="ECO:0000256" key="1">
    <source>
        <dbReference type="ARBA" id="ARBA00023125"/>
    </source>
</evidence>
<keyword evidence="4" id="KW-1185">Reference proteome</keyword>
<dbReference type="InterPro" id="IPR009061">
    <property type="entry name" value="DNA-bd_dom_put_sf"/>
</dbReference>
<comment type="caution">
    <text evidence="3">The sequence shown here is derived from an EMBL/GenBank/DDBJ whole genome shotgun (WGS) entry which is preliminary data.</text>
</comment>
<name>A0ABT9U476_PAEHA</name>
<dbReference type="Gene3D" id="1.10.1660.10">
    <property type="match status" value="1"/>
</dbReference>
<dbReference type="PROSITE" id="PS50937">
    <property type="entry name" value="HTH_MERR_2"/>
    <property type="match status" value="1"/>
</dbReference>
<dbReference type="RefSeq" id="WP_307205045.1">
    <property type="nucleotide sequence ID" value="NZ_JAUSSU010000006.1"/>
</dbReference>
<dbReference type="Proteomes" id="UP001229346">
    <property type="component" value="Unassembled WGS sequence"/>
</dbReference>
<dbReference type="InterPro" id="IPR000551">
    <property type="entry name" value="MerR-type_HTH_dom"/>
</dbReference>
<dbReference type="SUPFAM" id="SSF46955">
    <property type="entry name" value="Putative DNA-binding domain"/>
    <property type="match status" value="1"/>
</dbReference>
<dbReference type="SMART" id="SM00422">
    <property type="entry name" value="HTH_MERR"/>
    <property type="match status" value="1"/>
</dbReference>
<dbReference type="InterPro" id="IPR047057">
    <property type="entry name" value="MerR_fam"/>
</dbReference>
<keyword evidence="1 3" id="KW-0238">DNA-binding</keyword>
<proteinExistence type="predicted"/>
<dbReference type="GO" id="GO:0003677">
    <property type="term" value="F:DNA binding"/>
    <property type="evidence" value="ECO:0007669"/>
    <property type="project" value="UniProtKB-KW"/>
</dbReference>
<reference evidence="3 4" key="1">
    <citation type="submission" date="2023-07" db="EMBL/GenBank/DDBJ databases">
        <title>Sorghum-associated microbial communities from plants grown in Nebraska, USA.</title>
        <authorList>
            <person name="Schachtman D."/>
        </authorList>
    </citation>
    <scope>NUCLEOTIDE SEQUENCE [LARGE SCALE GENOMIC DNA]</scope>
    <source>
        <strain evidence="3 4">CC482</strain>
    </source>
</reference>
<feature type="domain" description="HTH merR-type" evidence="2">
    <location>
        <begin position="4"/>
        <end position="73"/>
    </location>
</feature>